<dbReference type="PRINTS" id="PR00599">
    <property type="entry name" value="MAPEPTIDASE"/>
</dbReference>
<evidence type="ECO:0000259" key="10">
    <source>
        <dbReference type="Pfam" id="PF00557"/>
    </source>
</evidence>
<comment type="catalytic activity">
    <reaction evidence="1 8 9">
        <text>Release of N-terminal amino acids, preferentially methionine, from peptides and arylamides.</text>
        <dbReference type="EC" id="3.4.11.18"/>
    </reaction>
</comment>
<evidence type="ECO:0000256" key="7">
    <source>
        <dbReference type="ARBA" id="ARBA00022801"/>
    </source>
</evidence>
<evidence type="ECO:0000256" key="3">
    <source>
        <dbReference type="ARBA" id="ARBA00001954"/>
    </source>
</evidence>
<comment type="similarity">
    <text evidence="8">Belongs to the peptidase M24A family. Methionine aminopeptidase archaeal type 2 subfamily.</text>
</comment>
<comment type="function">
    <text evidence="8 9">Removes the N-terminal methionine from nascent proteins. The N-terminal methionine is often cleaved when the second residue in the primary sequence is small and uncharged (Met-Ala-, Cys, Gly, Pro, Ser, Thr, or Val).</text>
</comment>
<evidence type="ECO:0000256" key="9">
    <source>
        <dbReference type="RuleBase" id="RU003653"/>
    </source>
</evidence>
<keyword evidence="12" id="KW-1185">Reference proteome</keyword>
<keyword evidence="7 8" id="KW-0378">Hydrolase</keyword>
<dbReference type="OrthoDB" id="372008at2157"/>
<dbReference type="NCBIfam" id="TIGR00501">
    <property type="entry name" value="met_pdase_II"/>
    <property type="match status" value="1"/>
</dbReference>
<dbReference type="RefSeq" id="WP_176788471.1">
    <property type="nucleotide sequence ID" value="NZ_JABXWR010000001.1"/>
</dbReference>
<dbReference type="GO" id="GO:0046872">
    <property type="term" value="F:metal ion binding"/>
    <property type="evidence" value="ECO:0007669"/>
    <property type="project" value="UniProtKB-UniRule"/>
</dbReference>
<comment type="caution">
    <text evidence="11">The sequence shown here is derived from an EMBL/GenBank/DDBJ whole genome shotgun (WGS) entry which is preliminary data.</text>
</comment>
<evidence type="ECO:0000256" key="6">
    <source>
        <dbReference type="ARBA" id="ARBA00022723"/>
    </source>
</evidence>
<dbReference type="PANTHER" id="PTHR45777">
    <property type="entry name" value="METHIONINE AMINOPEPTIDASE 2"/>
    <property type="match status" value="1"/>
</dbReference>
<evidence type="ECO:0000313" key="12">
    <source>
        <dbReference type="Proteomes" id="UP000570823"/>
    </source>
</evidence>
<dbReference type="InterPro" id="IPR028595">
    <property type="entry name" value="MetAP_archaeal"/>
</dbReference>
<dbReference type="InterPro" id="IPR036005">
    <property type="entry name" value="Creatinase/aminopeptidase-like"/>
</dbReference>
<dbReference type="GO" id="GO:0070006">
    <property type="term" value="F:metalloaminopeptidase activity"/>
    <property type="evidence" value="ECO:0007669"/>
    <property type="project" value="UniProtKB-UniRule"/>
</dbReference>
<keyword evidence="5 8" id="KW-0645">Protease</keyword>
<feature type="binding site" evidence="8">
    <location>
        <position position="96"/>
    </location>
    <ligand>
        <name>a divalent metal cation</name>
        <dbReference type="ChEBI" id="CHEBI:60240"/>
        <label>1</label>
    </ligand>
</feature>
<dbReference type="GO" id="GO:0004239">
    <property type="term" value="F:initiator methionyl aminopeptidase activity"/>
    <property type="evidence" value="ECO:0007669"/>
    <property type="project" value="UniProtKB-UniRule"/>
</dbReference>
<dbReference type="InterPro" id="IPR002468">
    <property type="entry name" value="Pept_M24A_MAP2"/>
</dbReference>
<gene>
    <name evidence="8" type="primary">map</name>
    <name evidence="11" type="ORF">HWN36_05690</name>
</gene>
<keyword evidence="4 8" id="KW-0031">Aminopeptidase</keyword>
<comment type="cofactor">
    <cofactor evidence="3">
        <name>Fe(2+)</name>
        <dbReference type="ChEBI" id="CHEBI:29033"/>
    </cofactor>
</comment>
<dbReference type="PANTHER" id="PTHR45777:SF2">
    <property type="entry name" value="METHIONINE AMINOPEPTIDASE 2"/>
    <property type="match status" value="1"/>
</dbReference>
<dbReference type="InterPro" id="IPR036388">
    <property type="entry name" value="WH-like_DNA-bd_sf"/>
</dbReference>
<dbReference type="Pfam" id="PF00557">
    <property type="entry name" value="Peptidase_M24"/>
    <property type="match status" value="1"/>
</dbReference>
<dbReference type="GO" id="GO:0005737">
    <property type="term" value="C:cytoplasm"/>
    <property type="evidence" value="ECO:0007669"/>
    <property type="project" value="TreeGrafter"/>
</dbReference>
<evidence type="ECO:0000256" key="4">
    <source>
        <dbReference type="ARBA" id="ARBA00022438"/>
    </source>
</evidence>
<feature type="binding site" evidence="8">
    <location>
        <position position="85"/>
    </location>
    <ligand>
        <name>a divalent metal cation</name>
        <dbReference type="ChEBI" id="CHEBI:60240"/>
        <label>1</label>
    </ligand>
</feature>
<comment type="cofactor">
    <cofactor evidence="2">
        <name>Mn(2+)</name>
        <dbReference type="ChEBI" id="CHEBI:29035"/>
    </cofactor>
</comment>
<keyword evidence="6 8" id="KW-0479">Metal-binding</keyword>
<comment type="subunit">
    <text evidence="8">Monomer.</text>
</comment>
<dbReference type="InterPro" id="IPR036390">
    <property type="entry name" value="WH_DNA-bd_sf"/>
</dbReference>
<name>A0A7K4HNG7_9EURY</name>
<feature type="domain" description="Peptidase M24" evidence="10">
    <location>
        <begin position="8"/>
        <end position="194"/>
    </location>
</feature>
<evidence type="ECO:0000256" key="1">
    <source>
        <dbReference type="ARBA" id="ARBA00000294"/>
    </source>
</evidence>
<dbReference type="Proteomes" id="UP000570823">
    <property type="component" value="Unassembled WGS sequence"/>
</dbReference>
<feature type="binding site" evidence="8">
    <location>
        <position position="163"/>
    </location>
    <ligand>
        <name>substrate</name>
    </ligand>
</feature>
<dbReference type="InterPro" id="IPR000994">
    <property type="entry name" value="Pept_M24"/>
</dbReference>
<dbReference type="HAMAP" id="MF_01975">
    <property type="entry name" value="MetAP_2_arc"/>
    <property type="match status" value="1"/>
</dbReference>
<proteinExistence type="inferred from homology"/>
<evidence type="ECO:0000256" key="2">
    <source>
        <dbReference type="ARBA" id="ARBA00001936"/>
    </source>
</evidence>
<feature type="binding site" evidence="8">
    <location>
        <position position="65"/>
    </location>
    <ligand>
        <name>substrate</name>
    </ligand>
</feature>
<accession>A0A7K4HNG7</accession>
<feature type="binding site" evidence="8">
    <location>
        <position position="276"/>
    </location>
    <ligand>
        <name>a divalent metal cation</name>
        <dbReference type="ChEBI" id="CHEBI:60240"/>
        <label>1</label>
    </ligand>
</feature>
<dbReference type="Gene3D" id="3.90.230.10">
    <property type="entry name" value="Creatinase/methionine aminopeptidase superfamily"/>
    <property type="match status" value="1"/>
</dbReference>
<dbReference type="EMBL" id="JABXWR010000001">
    <property type="protein sequence ID" value="NVO66811.1"/>
    <property type="molecule type" value="Genomic_DNA"/>
</dbReference>
<protein>
    <recommendedName>
        <fullName evidence="8 9">Methionine aminopeptidase</fullName>
        <shortName evidence="8">MAP</shortName>
        <shortName evidence="8">MetAP</shortName>
        <ecNumber evidence="8 9">3.4.11.18</ecNumber>
    </recommendedName>
    <alternativeName>
        <fullName evidence="8">Peptidase M</fullName>
    </alternativeName>
</protein>
<dbReference type="AlphaFoldDB" id="A0A7K4HNG7"/>
<reference evidence="11 12" key="1">
    <citation type="submission" date="2020-06" db="EMBL/GenBank/DDBJ databases">
        <title>Methanofollis fontis sp. nov., a methanogen isolated from marine sediments near a cold seep at Four-Way Closure Ridge offshore southwestern Taiwan.</title>
        <authorList>
            <person name="Chen S.-C."/>
            <person name="Teng N.-H."/>
            <person name="Lin Y.-S."/>
            <person name="Lai M.-C."/>
            <person name="Chen H.-H."/>
            <person name="Wang C.-C."/>
        </authorList>
    </citation>
    <scope>NUCLEOTIDE SEQUENCE [LARGE SCALE GENOMIC DNA]</scope>
    <source>
        <strain evidence="11 12">DSM 2702</strain>
    </source>
</reference>
<evidence type="ECO:0000256" key="8">
    <source>
        <dbReference type="HAMAP-Rule" id="MF_01975"/>
    </source>
</evidence>
<dbReference type="EC" id="3.4.11.18" evidence="8 9"/>
<dbReference type="Gene3D" id="1.10.10.10">
    <property type="entry name" value="Winged helix-like DNA-binding domain superfamily/Winged helix DNA-binding domain"/>
    <property type="match status" value="1"/>
</dbReference>
<feature type="binding site" evidence="8">
    <location>
        <position position="155"/>
    </location>
    <ligand>
        <name>a divalent metal cation</name>
        <dbReference type="ChEBI" id="CHEBI:60240"/>
        <label>2</label>
        <note>catalytic</note>
    </ligand>
</feature>
<evidence type="ECO:0000313" key="11">
    <source>
        <dbReference type="EMBL" id="NVO66811.1"/>
    </source>
</evidence>
<dbReference type="SUPFAM" id="SSF55920">
    <property type="entry name" value="Creatinase/aminopeptidase"/>
    <property type="match status" value="1"/>
</dbReference>
<feature type="binding site" evidence="8">
    <location>
        <position position="276"/>
    </location>
    <ligand>
        <name>a divalent metal cation</name>
        <dbReference type="ChEBI" id="CHEBI:60240"/>
        <label>2</label>
        <note>catalytic</note>
    </ligand>
</feature>
<feature type="binding site" evidence="8">
    <location>
        <position position="96"/>
    </location>
    <ligand>
        <name>a divalent metal cation</name>
        <dbReference type="ChEBI" id="CHEBI:60240"/>
        <label>2</label>
        <note>catalytic</note>
    </ligand>
</feature>
<organism evidence="11 12">
    <name type="scientific">Methanofollis tationis</name>
    <dbReference type="NCBI Taxonomy" id="81417"/>
    <lineage>
        <taxon>Archaea</taxon>
        <taxon>Methanobacteriati</taxon>
        <taxon>Methanobacteriota</taxon>
        <taxon>Stenosarchaea group</taxon>
        <taxon>Methanomicrobia</taxon>
        <taxon>Methanomicrobiales</taxon>
        <taxon>Methanomicrobiaceae</taxon>
        <taxon>Methanofollis</taxon>
    </lineage>
</organism>
<dbReference type="InterPro" id="IPR050247">
    <property type="entry name" value="Met_Aminopeptidase_Type2"/>
</dbReference>
<dbReference type="SUPFAM" id="SSF46785">
    <property type="entry name" value="Winged helix' DNA-binding domain"/>
    <property type="match status" value="1"/>
</dbReference>
<dbReference type="GO" id="GO:0006508">
    <property type="term" value="P:proteolysis"/>
    <property type="evidence" value="ECO:0007669"/>
    <property type="project" value="UniProtKB-KW"/>
</dbReference>
<comment type="cofactor">
    <cofactor evidence="8">
        <name>Co(2+)</name>
        <dbReference type="ChEBI" id="CHEBI:48828"/>
    </cofactor>
    <cofactor evidence="8">
        <name>Zn(2+)</name>
        <dbReference type="ChEBI" id="CHEBI:29105"/>
    </cofactor>
    <cofactor evidence="8">
        <name>Mn(2+)</name>
        <dbReference type="ChEBI" id="CHEBI:29035"/>
    </cofactor>
    <cofactor evidence="8">
        <name>Fe(2+)</name>
        <dbReference type="ChEBI" id="CHEBI:29033"/>
    </cofactor>
    <text evidence="8">Binds 2 divalent metal cations per subunit. Has a high-affinity and a low affinity metal-binding site. The true nature of the physiological cofactor is under debate. The enzyme is active with cobalt, zinc, manganese or divalent iron ions. Most likely, methionine aminopeptidases function as mononuclear Fe(2+)-metalloproteases under physiological conditions, and the catalytically relevant metal-binding site has been assigned to the histidine-containing high-affinity site.</text>
</comment>
<sequence length="293" mass="30825">MKDEELEQYLEAGRIAARTLHAGAAMVKPGRSVLEVVDGIEAMILEAGAEIAFPLNLSFNEDAAHDTASAGDERTFSAGDLIKLDLGVAIDGRIADTALSVDLSGHDALVAASAAALDRAIALVRPGVTASELGAAIQAEIEGRGFLPVANLTGHGLAPYQIHTAPTIPNVGIAGGAVLEEGMAIAIEPFATTGSGRVSDRMRTEIYQQIAIKPVRLPSAKRILGEIRERRGMPFSRRWLPQEKVEIALSTLLKSGVLYGYPVLHDVAGSFVSQAEHTLIVTADGCIVTTHHG</sequence>
<evidence type="ECO:0000256" key="5">
    <source>
        <dbReference type="ARBA" id="ARBA00022670"/>
    </source>
</evidence>
<feature type="binding site" evidence="8">
    <location>
        <position position="188"/>
    </location>
    <ligand>
        <name>a divalent metal cation</name>
        <dbReference type="ChEBI" id="CHEBI:60240"/>
        <label>2</label>
        <note>catalytic</note>
    </ligand>
</feature>
<dbReference type="InterPro" id="IPR001714">
    <property type="entry name" value="Pept_M24_MAP"/>
</dbReference>